<name>A0A1D3D2R9_9EIME</name>
<evidence type="ECO:0000313" key="4">
    <source>
        <dbReference type="Proteomes" id="UP000095192"/>
    </source>
</evidence>
<dbReference type="InParanoid" id="A0A1D3D2R9"/>
<accession>A0A1D3D2R9</accession>
<evidence type="ECO:0000256" key="1">
    <source>
        <dbReference type="SAM" id="MobiDB-lite"/>
    </source>
</evidence>
<evidence type="ECO:0008006" key="5">
    <source>
        <dbReference type="Google" id="ProtNLM"/>
    </source>
</evidence>
<dbReference type="Proteomes" id="UP000095192">
    <property type="component" value="Unassembled WGS sequence"/>
</dbReference>
<dbReference type="EMBL" id="JROU02000996">
    <property type="protein sequence ID" value="OEH77742.1"/>
    <property type="molecule type" value="Genomic_DNA"/>
</dbReference>
<organism evidence="3 4">
    <name type="scientific">Cyclospora cayetanensis</name>
    <dbReference type="NCBI Taxonomy" id="88456"/>
    <lineage>
        <taxon>Eukaryota</taxon>
        <taxon>Sar</taxon>
        <taxon>Alveolata</taxon>
        <taxon>Apicomplexa</taxon>
        <taxon>Conoidasida</taxon>
        <taxon>Coccidia</taxon>
        <taxon>Eucoccidiorida</taxon>
        <taxon>Eimeriorina</taxon>
        <taxon>Eimeriidae</taxon>
        <taxon>Cyclospora</taxon>
    </lineage>
</organism>
<proteinExistence type="predicted"/>
<dbReference type="AlphaFoldDB" id="A0A1D3D2R9"/>
<evidence type="ECO:0000256" key="2">
    <source>
        <dbReference type="SAM" id="Phobius"/>
    </source>
</evidence>
<comment type="caution">
    <text evidence="3">The sequence shown here is derived from an EMBL/GenBank/DDBJ whole genome shotgun (WGS) entry which is preliminary data.</text>
</comment>
<feature type="region of interest" description="Disordered" evidence="1">
    <location>
        <begin position="263"/>
        <end position="286"/>
    </location>
</feature>
<sequence>MLYLSTRALPASPLLTEEPFSGFGVEKVVQPHRLPSAERFGEQLSSARKWSGDRPEVRLLHCMQLVSTYRYIMVHPMTFILGALGSQAGEARAAKRSGPSAVLPPGIPGSKMKFTCPSGIFFVIIAAATALERATIAAVNTRAECSIGAGSTDDHSSPHSCSLPYNEDDTSALRNLEAYTALLEERILQHERQQQQNTFFIFLAVGICVGVVIIVAIAASKVYIQSLLEQLHDMPHQVDRNVEHVQESRGEGTAPLYRKVEEAGGAQQRRLPQQEKRVPYTSTGCNASSSSSKDIHGCAAFLEAMVNDSSDEEEIRLWPSKEDIGKRPHECNESIQQHFCQNALSAVFLGYVAVRQVPFSVFVVSQREREP</sequence>
<reference evidence="3 4" key="1">
    <citation type="journal article" date="2016" name="BMC Genomics">
        <title>Comparative genomics reveals Cyclospora cayetanensis possesses coccidia-like metabolism and invasion components but unique surface antigens.</title>
        <authorList>
            <person name="Liu S."/>
            <person name="Wang L."/>
            <person name="Zheng H."/>
            <person name="Xu Z."/>
            <person name="Roellig D.M."/>
            <person name="Li N."/>
            <person name="Frace M.A."/>
            <person name="Tang K."/>
            <person name="Arrowood M.J."/>
            <person name="Moss D.M."/>
            <person name="Zhang L."/>
            <person name="Feng Y."/>
            <person name="Xiao L."/>
        </authorList>
    </citation>
    <scope>NUCLEOTIDE SEQUENCE [LARGE SCALE GENOMIC DNA]</scope>
    <source>
        <strain evidence="3 4">CHN_HEN01</strain>
    </source>
</reference>
<keyword evidence="2" id="KW-1133">Transmembrane helix</keyword>
<keyword evidence="2" id="KW-0472">Membrane</keyword>
<evidence type="ECO:0000313" key="3">
    <source>
        <dbReference type="EMBL" id="OEH77742.1"/>
    </source>
</evidence>
<dbReference type="VEuPathDB" id="ToxoDB:LOC34623355"/>
<feature type="transmembrane region" description="Helical" evidence="2">
    <location>
        <begin position="199"/>
        <end position="224"/>
    </location>
</feature>
<dbReference type="VEuPathDB" id="ToxoDB:cyc_07375"/>
<protein>
    <recommendedName>
        <fullName evidence="5">Transmembrane protein</fullName>
    </recommendedName>
</protein>
<keyword evidence="2" id="KW-0812">Transmembrane</keyword>
<keyword evidence="4" id="KW-1185">Reference proteome</keyword>
<gene>
    <name evidence="3" type="ORF">cyc_07375</name>
</gene>